<dbReference type="GeneID" id="20321338"/>
<dbReference type="AlphaFoldDB" id="A0A074ZDI0"/>
<evidence type="ECO:0000313" key="1">
    <source>
        <dbReference type="EMBL" id="KER25356.1"/>
    </source>
</evidence>
<reference evidence="1 2" key="1">
    <citation type="submission" date="2013-11" db="EMBL/GenBank/DDBJ databases">
        <title>Opisthorchis viverrini - life in the bile duct.</title>
        <authorList>
            <person name="Young N.D."/>
            <person name="Nagarajan N."/>
            <person name="Lin S.J."/>
            <person name="Korhonen P.K."/>
            <person name="Jex A.R."/>
            <person name="Hall R.S."/>
            <person name="Safavi-Hemami H."/>
            <person name="Kaewkong W."/>
            <person name="Bertrand D."/>
            <person name="Gao S."/>
            <person name="Seet Q."/>
            <person name="Wongkham S."/>
            <person name="Teh B.T."/>
            <person name="Wongkham C."/>
            <person name="Intapan P.M."/>
            <person name="Maleewong W."/>
            <person name="Yang X."/>
            <person name="Hu M."/>
            <person name="Wang Z."/>
            <person name="Hofmann A."/>
            <person name="Sternberg P.W."/>
            <person name="Tan P."/>
            <person name="Wang J."/>
            <person name="Gasser R.B."/>
        </authorList>
    </citation>
    <scope>NUCLEOTIDE SEQUENCE [LARGE SCALE GENOMIC DNA]</scope>
</reference>
<gene>
    <name evidence="1" type="ORF">T265_07159</name>
</gene>
<dbReference type="EMBL" id="KL596779">
    <property type="protein sequence ID" value="KER25356.1"/>
    <property type="molecule type" value="Genomic_DNA"/>
</dbReference>
<evidence type="ECO:0000313" key="2">
    <source>
        <dbReference type="Proteomes" id="UP000054324"/>
    </source>
</evidence>
<dbReference type="OrthoDB" id="191995at2759"/>
<sequence>MASACYQRGDYKTGAWSPETSSTTYYGWRKPRGGQRMTLQKGVKEITKNLVYTSVGRCYKPDTTKSSCHLIGHHREDIARANFFAWKKKKSTTGENPWRDVGGLTSSMRRGEIAQVVRARIYRPEGPWLKQPGSIPALVLPPGGMAARHRKGATAEQFYAKWMKGRHPTSSAPDTGNSIPRMFRFHAKNITSRIVIGISEDKIKNNRSAVAPIRCLAAMPPEGSTRAGILTGRLDRGSREAKVGLKRRIFRSVL</sequence>
<dbReference type="KEGG" id="ovi:T265_07159"/>
<organism evidence="1 2">
    <name type="scientific">Opisthorchis viverrini</name>
    <name type="common">Southeast Asian liver fluke</name>
    <dbReference type="NCBI Taxonomy" id="6198"/>
    <lineage>
        <taxon>Eukaryota</taxon>
        <taxon>Metazoa</taxon>
        <taxon>Spiralia</taxon>
        <taxon>Lophotrochozoa</taxon>
        <taxon>Platyhelminthes</taxon>
        <taxon>Trematoda</taxon>
        <taxon>Digenea</taxon>
        <taxon>Opisthorchiida</taxon>
        <taxon>Opisthorchiata</taxon>
        <taxon>Opisthorchiidae</taxon>
        <taxon>Opisthorchis</taxon>
    </lineage>
</organism>
<keyword evidence="2" id="KW-1185">Reference proteome</keyword>
<protein>
    <submittedName>
        <fullName evidence="1">Uncharacterized protein</fullName>
    </submittedName>
</protein>
<dbReference type="RefSeq" id="XP_009170874.1">
    <property type="nucleotide sequence ID" value="XM_009172610.1"/>
</dbReference>
<proteinExistence type="predicted"/>
<accession>A0A074ZDI0</accession>
<name>A0A074ZDI0_OPIVI</name>
<dbReference type="Proteomes" id="UP000054324">
    <property type="component" value="Unassembled WGS sequence"/>
</dbReference>
<dbReference type="CTD" id="20321338"/>